<dbReference type="PANTHER" id="PTHR13620:SF59">
    <property type="entry name" value="POLYNUCLEOTIDYL TRANSFERASE, RIBONUCLEASE H-LIKE SUPERFAMILY PROTEIN"/>
    <property type="match status" value="1"/>
</dbReference>
<name>A0A7J0GSY9_9ERIC</name>
<keyword evidence="5" id="KW-1185">Reference proteome</keyword>
<keyword evidence="1" id="KW-0540">Nuclease</keyword>
<dbReference type="InterPro" id="IPR036397">
    <property type="entry name" value="RNaseH_sf"/>
</dbReference>
<keyword evidence="2" id="KW-0378">Hydrolase</keyword>
<dbReference type="GO" id="GO:0003676">
    <property type="term" value="F:nucleic acid binding"/>
    <property type="evidence" value="ECO:0007669"/>
    <property type="project" value="InterPro"/>
</dbReference>
<feature type="domain" description="3'-5' exonuclease" evidence="3">
    <location>
        <begin position="34"/>
        <end position="213"/>
    </location>
</feature>
<dbReference type="InterPro" id="IPR051132">
    <property type="entry name" value="3-5_Exonuclease_domain"/>
</dbReference>
<dbReference type="EMBL" id="BJWL01000024">
    <property type="protein sequence ID" value="GFZ13888.1"/>
    <property type="molecule type" value="Genomic_DNA"/>
</dbReference>
<dbReference type="GO" id="GO:0006139">
    <property type="term" value="P:nucleobase-containing compound metabolic process"/>
    <property type="evidence" value="ECO:0007669"/>
    <property type="project" value="InterPro"/>
</dbReference>
<evidence type="ECO:0000259" key="3">
    <source>
        <dbReference type="SMART" id="SM00474"/>
    </source>
</evidence>
<dbReference type="OrthoDB" id="10261556at2759"/>
<dbReference type="PANTHER" id="PTHR13620">
    <property type="entry name" value="3-5 EXONUCLEASE"/>
    <property type="match status" value="1"/>
</dbReference>
<dbReference type="GO" id="GO:0008408">
    <property type="term" value="F:3'-5' exonuclease activity"/>
    <property type="evidence" value="ECO:0007669"/>
    <property type="project" value="InterPro"/>
</dbReference>
<dbReference type="Proteomes" id="UP000585474">
    <property type="component" value="Unassembled WGS sequence"/>
</dbReference>
<evidence type="ECO:0000256" key="1">
    <source>
        <dbReference type="ARBA" id="ARBA00022722"/>
    </source>
</evidence>
<dbReference type="Pfam" id="PF01612">
    <property type="entry name" value="DNA_pol_A_exo1"/>
    <property type="match status" value="1"/>
</dbReference>
<evidence type="ECO:0000313" key="4">
    <source>
        <dbReference type="EMBL" id="GFZ13888.1"/>
    </source>
</evidence>
<dbReference type="InterPro" id="IPR002562">
    <property type="entry name" value="3'-5'_exonuclease_dom"/>
</dbReference>
<organism evidence="4 5">
    <name type="scientific">Actinidia rufa</name>
    <dbReference type="NCBI Taxonomy" id="165716"/>
    <lineage>
        <taxon>Eukaryota</taxon>
        <taxon>Viridiplantae</taxon>
        <taxon>Streptophyta</taxon>
        <taxon>Embryophyta</taxon>
        <taxon>Tracheophyta</taxon>
        <taxon>Spermatophyta</taxon>
        <taxon>Magnoliopsida</taxon>
        <taxon>eudicotyledons</taxon>
        <taxon>Gunneridae</taxon>
        <taxon>Pentapetalae</taxon>
        <taxon>asterids</taxon>
        <taxon>Ericales</taxon>
        <taxon>Actinidiaceae</taxon>
        <taxon>Actinidia</taxon>
    </lineage>
</organism>
<dbReference type="SUPFAM" id="SSF53098">
    <property type="entry name" value="Ribonuclease H-like"/>
    <property type="match status" value="1"/>
</dbReference>
<dbReference type="GO" id="GO:0005634">
    <property type="term" value="C:nucleus"/>
    <property type="evidence" value="ECO:0007669"/>
    <property type="project" value="TreeGrafter"/>
</dbReference>
<comment type="caution">
    <text evidence="4">The sequence shown here is derived from an EMBL/GenBank/DDBJ whole genome shotgun (WGS) entry which is preliminary data.</text>
</comment>
<evidence type="ECO:0000313" key="5">
    <source>
        <dbReference type="Proteomes" id="UP000585474"/>
    </source>
</evidence>
<protein>
    <recommendedName>
        <fullName evidence="3">3'-5' exonuclease domain-containing protein</fullName>
    </recommendedName>
</protein>
<accession>A0A7J0GSY9</accession>
<dbReference type="Gene3D" id="3.30.420.10">
    <property type="entry name" value="Ribonuclease H-like superfamily/Ribonuclease H"/>
    <property type="match status" value="1"/>
</dbReference>
<gene>
    <name evidence="4" type="ORF">Acr_24g0000780</name>
</gene>
<dbReference type="SMART" id="SM00474">
    <property type="entry name" value="35EXOc"/>
    <property type="match status" value="1"/>
</dbReference>
<sequence length="213" mass="24761">MSYGRIVIERTDDNRKPHYRRTFDVTCHGHRIHTTVTARPSVARDWLYKTRHLHVRFRRKLVVGLGVQWRPGAFNTPATLQLCVGRRCLVFQLHRAPAVPRFLRRFLSHPRTTFVGVWNHQDRALLKDSKHNLSLSTLLDIRDVAADLRGYSKQLSMETLAELILGLEGVTKSISVGMSDWEAYWLDEDQIQYACLDAFVSFSLGKAFKVWKW</sequence>
<dbReference type="AlphaFoldDB" id="A0A7J0GSY9"/>
<dbReference type="GO" id="GO:0005737">
    <property type="term" value="C:cytoplasm"/>
    <property type="evidence" value="ECO:0007669"/>
    <property type="project" value="TreeGrafter"/>
</dbReference>
<dbReference type="InterPro" id="IPR012337">
    <property type="entry name" value="RNaseH-like_sf"/>
</dbReference>
<dbReference type="CDD" id="cd06141">
    <property type="entry name" value="WRN_exo"/>
    <property type="match status" value="1"/>
</dbReference>
<evidence type="ECO:0000256" key="2">
    <source>
        <dbReference type="ARBA" id="ARBA00022801"/>
    </source>
</evidence>
<proteinExistence type="predicted"/>
<reference evidence="4 5" key="1">
    <citation type="submission" date="2019-07" db="EMBL/GenBank/DDBJ databases">
        <title>De Novo Assembly of kiwifruit Actinidia rufa.</title>
        <authorList>
            <person name="Sugita-Konishi S."/>
            <person name="Sato K."/>
            <person name="Mori E."/>
            <person name="Abe Y."/>
            <person name="Kisaki G."/>
            <person name="Hamano K."/>
            <person name="Suezawa K."/>
            <person name="Otani M."/>
            <person name="Fukuda T."/>
            <person name="Manabe T."/>
            <person name="Gomi K."/>
            <person name="Tabuchi M."/>
            <person name="Akimitsu K."/>
            <person name="Kataoka I."/>
        </authorList>
    </citation>
    <scope>NUCLEOTIDE SEQUENCE [LARGE SCALE GENOMIC DNA]</scope>
    <source>
        <strain evidence="5">cv. Fuchu</strain>
    </source>
</reference>